<evidence type="ECO:0000259" key="4">
    <source>
        <dbReference type="PROSITE" id="PS01124"/>
    </source>
</evidence>
<keyword evidence="1" id="KW-0805">Transcription regulation</keyword>
<dbReference type="RefSeq" id="WP_163735116.1">
    <property type="nucleotide sequence ID" value="NZ_JAAGOA010000004.1"/>
</dbReference>
<dbReference type="InterPro" id="IPR018062">
    <property type="entry name" value="HTH_AraC-typ_CS"/>
</dbReference>
<proteinExistence type="predicted"/>
<keyword evidence="6" id="KW-1185">Reference proteome</keyword>
<dbReference type="PROSITE" id="PS00041">
    <property type="entry name" value="HTH_ARAC_FAMILY_1"/>
    <property type="match status" value="1"/>
</dbReference>
<keyword evidence="2" id="KW-0238">DNA-binding</keyword>
<dbReference type="AlphaFoldDB" id="A0A6L9S5Y7"/>
<reference evidence="5 6" key="1">
    <citation type="submission" date="2020-02" db="EMBL/GenBank/DDBJ databases">
        <authorList>
            <person name="Li X.-J."/>
            <person name="Han X.-M."/>
        </authorList>
    </citation>
    <scope>NUCLEOTIDE SEQUENCE [LARGE SCALE GENOMIC DNA]</scope>
    <source>
        <strain evidence="5 6">CCTCC AB 2017055</strain>
    </source>
</reference>
<dbReference type="Gene3D" id="1.10.10.60">
    <property type="entry name" value="Homeodomain-like"/>
    <property type="match status" value="1"/>
</dbReference>
<organism evidence="5 6">
    <name type="scientific">Phytoactinopolyspora halotolerans</name>
    <dbReference type="NCBI Taxonomy" id="1981512"/>
    <lineage>
        <taxon>Bacteria</taxon>
        <taxon>Bacillati</taxon>
        <taxon>Actinomycetota</taxon>
        <taxon>Actinomycetes</taxon>
        <taxon>Jiangellales</taxon>
        <taxon>Jiangellaceae</taxon>
        <taxon>Phytoactinopolyspora</taxon>
    </lineage>
</organism>
<dbReference type="InterPro" id="IPR020449">
    <property type="entry name" value="Tscrpt_reg_AraC-type_HTH"/>
</dbReference>
<evidence type="ECO:0000256" key="1">
    <source>
        <dbReference type="ARBA" id="ARBA00023015"/>
    </source>
</evidence>
<evidence type="ECO:0000313" key="6">
    <source>
        <dbReference type="Proteomes" id="UP000475214"/>
    </source>
</evidence>
<dbReference type="PANTHER" id="PTHR46796">
    <property type="entry name" value="HTH-TYPE TRANSCRIPTIONAL ACTIVATOR RHAS-RELATED"/>
    <property type="match status" value="1"/>
</dbReference>
<dbReference type="PROSITE" id="PS01124">
    <property type="entry name" value="HTH_ARAC_FAMILY_2"/>
    <property type="match status" value="1"/>
</dbReference>
<protein>
    <submittedName>
        <fullName evidence="5">Helix-turn-helix transcriptional regulator</fullName>
    </submittedName>
</protein>
<dbReference type="SUPFAM" id="SSF46689">
    <property type="entry name" value="Homeodomain-like"/>
    <property type="match status" value="2"/>
</dbReference>
<gene>
    <name evidence="5" type="ORF">G1H10_07815</name>
</gene>
<dbReference type="SMART" id="SM00342">
    <property type="entry name" value="HTH_ARAC"/>
    <property type="match status" value="1"/>
</dbReference>
<dbReference type="PANTHER" id="PTHR46796:SF6">
    <property type="entry name" value="ARAC SUBFAMILY"/>
    <property type="match status" value="1"/>
</dbReference>
<dbReference type="InterPro" id="IPR009057">
    <property type="entry name" value="Homeodomain-like_sf"/>
</dbReference>
<dbReference type="InterPro" id="IPR018060">
    <property type="entry name" value="HTH_AraC"/>
</dbReference>
<evidence type="ECO:0000256" key="3">
    <source>
        <dbReference type="ARBA" id="ARBA00023163"/>
    </source>
</evidence>
<dbReference type="Proteomes" id="UP000475214">
    <property type="component" value="Unassembled WGS sequence"/>
</dbReference>
<evidence type="ECO:0000313" key="5">
    <source>
        <dbReference type="EMBL" id="NEE00074.1"/>
    </source>
</evidence>
<comment type="caution">
    <text evidence="5">The sequence shown here is derived from an EMBL/GenBank/DDBJ whole genome shotgun (WGS) entry which is preliminary data.</text>
</comment>
<dbReference type="GO" id="GO:0003700">
    <property type="term" value="F:DNA-binding transcription factor activity"/>
    <property type="evidence" value="ECO:0007669"/>
    <property type="project" value="InterPro"/>
</dbReference>
<sequence>MTRTWNGIGVDLVRWRTQQGTTGVTQRPEHVLFVTLSGNTGRTAAEYEDGPGYRGTDFPGAVTFIPGMRRRRSEYGAGTIDYVAVRLDPGLLRSLVDDRSQVQFRGFTNRPDALIHRLALALRDEVGTGGVAGTLFADSIAMTLSLHLLRTYSSLAGAPSPHRPARPLEGAALARVVDYIQEHLGSDLRVATLAQLAGIGPSQFSRAFKAATGVPPHRFVARRRLEYAARLLRRTDVPITEIAHRAGFAGQSHLTTAFRRAYGATPAAYRAGGA</sequence>
<dbReference type="GO" id="GO:0043565">
    <property type="term" value="F:sequence-specific DNA binding"/>
    <property type="evidence" value="ECO:0007669"/>
    <property type="project" value="InterPro"/>
</dbReference>
<dbReference type="EMBL" id="JAAGOA010000004">
    <property type="protein sequence ID" value="NEE00074.1"/>
    <property type="molecule type" value="Genomic_DNA"/>
</dbReference>
<dbReference type="Pfam" id="PF12833">
    <property type="entry name" value="HTH_18"/>
    <property type="match status" value="1"/>
</dbReference>
<evidence type="ECO:0000256" key="2">
    <source>
        <dbReference type="ARBA" id="ARBA00023125"/>
    </source>
</evidence>
<keyword evidence="3" id="KW-0804">Transcription</keyword>
<name>A0A6L9S5Y7_9ACTN</name>
<dbReference type="InterPro" id="IPR050204">
    <property type="entry name" value="AraC_XylS_family_regulators"/>
</dbReference>
<accession>A0A6L9S5Y7</accession>
<feature type="domain" description="HTH araC/xylS-type" evidence="4">
    <location>
        <begin position="174"/>
        <end position="272"/>
    </location>
</feature>
<dbReference type="PRINTS" id="PR00032">
    <property type="entry name" value="HTHARAC"/>
</dbReference>